<proteinExistence type="predicted"/>
<evidence type="ECO:0000256" key="1">
    <source>
        <dbReference type="SAM" id="SignalP"/>
    </source>
</evidence>
<dbReference type="EMBL" id="JAURUR010000001">
    <property type="protein sequence ID" value="MDP9763338.1"/>
    <property type="molecule type" value="Genomic_DNA"/>
</dbReference>
<evidence type="ECO:0008006" key="4">
    <source>
        <dbReference type="Google" id="ProtNLM"/>
    </source>
</evidence>
<protein>
    <recommendedName>
        <fullName evidence="4">Lipoprotein</fullName>
    </recommendedName>
</protein>
<feature type="signal peptide" evidence="1">
    <location>
        <begin position="1"/>
        <end position="18"/>
    </location>
</feature>
<dbReference type="PROSITE" id="PS51257">
    <property type="entry name" value="PROKAR_LIPOPROTEIN"/>
    <property type="match status" value="1"/>
</dbReference>
<sequence>MRLLPVLTLAALSLSSCARFNDPNSSFGAFQTWQITGQDGTTPLSIQAHPHLFSDYRNAETPTAQRNGEKARHTSMNQDPLLMLRLVWPGGAPLIARDQRTGDTNIIWNAGRPGILYDCLIRDTGPARTHLYGDLRRMDEGQESPLGQCEARRVTLSP</sequence>
<reference evidence="2 3" key="1">
    <citation type="submission" date="2023-07" db="EMBL/GenBank/DDBJ databases">
        <title>Genomic Encyclopedia of Type Strains, Phase IV (KMG-IV): sequencing the most valuable type-strain genomes for metagenomic binning, comparative biology and taxonomic classification.</title>
        <authorList>
            <person name="Goeker M."/>
        </authorList>
    </citation>
    <scope>NUCLEOTIDE SEQUENCE [LARGE SCALE GENOMIC DNA]</scope>
    <source>
        <strain evidence="2 3">NIO-1023</strain>
    </source>
</reference>
<gene>
    <name evidence="2" type="ORF">QO006_000751</name>
</gene>
<keyword evidence="1" id="KW-0732">Signal</keyword>
<name>A0ABT9M9S9_9DEIO</name>
<organism evidence="2 3">
    <name type="scientific">Deinococcus enclensis</name>
    <dbReference type="NCBI Taxonomy" id="1049582"/>
    <lineage>
        <taxon>Bacteria</taxon>
        <taxon>Thermotogati</taxon>
        <taxon>Deinococcota</taxon>
        <taxon>Deinococci</taxon>
        <taxon>Deinococcales</taxon>
        <taxon>Deinococcaceae</taxon>
        <taxon>Deinococcus</taxon>
    </lineage>
</organism>
<dbReference type="RefSeq" id="WP_307464222.1">
    <property type="nucleotide sequence ID" value="NZ_JAURUR010000001.1"/>
</dbReference>
<dbReference type="Proteomes" id="UP001232163">
    <property type="component" value="Unassembled WGS sequence"/>
</dbReference>
<keyword evidence="3" id="KW-1185">Reference proteome</keyword>
<comment type="caution">
    <text evidence="2">The sequence shown here is derived from an EMBL/GenBank/DDBJ whole genome shotgun (WGS) entry which is preliminary data.</text>
</comment>
<accession>A0ABT9M9S9</accession>
<evidence type="ECO:0000313" key="2">
    <source>
        <dbReference type="EMBL" id="MDP9763338.1"/>
    </source>
</evidence>
<feature type="chain" id="PRO_5047453669" description="Lipoprotein" evidence="1">
    <location>
        <begin position="19"/>
        <end position="158"/>
    </location>
</feature>
<evidence type="ECO:0000313" key="3">
    <source>
        <dbReference type="Proteomes" id="UP001232163"/>
    </source>
</evidence>